<protein>
    <recommendedName>
        <fullName evidence="6">IF140/IFT172/WDR19 TPR domain-containing protein</fullName>
    </recommendedName>
</protein>
<organism evidence="7">
    <name type="scientific">Nymphaea colorata</name>
    <name type="common">pocket water lily</name>
    <dbReference type="NCBI Taxonomy" id="210225"/>
    <lineage>
        <taxon>Eukaryota</taxon>
        <taxon>Viridiplantae</taxon>
        <taxon>Streptophyta</taxon>
        <taxon>Embryophyta</taxon>
        <taxon>Tracheophyta</taxon>
        <taxon>Spermatophyta</taxon>
        <taxon>Magnoliopsida</taxon>
        <taxon>Nymphaeales</taxon>
        <taxon>Nymphaeaceae</taxon>
        <taxon>Nymphaea</taxon>
    </lineage>
</organism>
<evidence type="ECO:0000256" key="3">
    <source>
        <dbReference type="ARBA" id="ARBA00022737"/>
    </source>
</evidence>
<evidence type="ECO:0000256" key="4">
    <source>
        <dbReference type="ARBA" id="ARBA00023069"/>
    </source>
</evidence>
<dbReference type="Pfam" id="PF24762">
    <property type="entry name" value="TPR_IF140-IFT172"/>
    <property type="match status" value="1"/>
</dbReference>
<reference evidence="7" key="1">
    <citation type="submission" date="2019-09" db="EMBL/GenBank/DDBJ databases">
        <authorList>
            <person name="Zhang L."/>
        </authorList>
    </citation>
    <scope>NUCLEOTIDE SEQUENCE</scope>
</reference>
<dbReference type="InterPro" id="IPR056168">
    <property type="entry name" value="TPR_IF140/IFT172/WDR19"/>
</dbReference>
<dbReference type="AlphaFoldDB" id="A0A5K1HI53"/>
<evidence type="ECO:0000256" key="5">
    <source>
        <dbReference type="ARBA" id="ARBA00023273"/>
    </source>
</evidence>
<evidence type="ECO:0000256" key="2">
    <source>
        <dbReference type="ARBA" id="ARBA00022574"/>
    </source>
</evidence>
<dbReference type="EMBL" id="LR722085">
    <property type="protein sequence ID" value="VVW87675.1"/>
    <property type="molecule type" value="Genomic_DNA"/>
</dbReference>
<gene>
    <name evidence="7" type="ORF">NYM_LOCUS29879</name>
</gene>
<feature type="domain" description="IF140/IFT172/WDR19 TPR" evidence="6">
    <location>
        <begin position="3"/>
        <end position="66"/>
    </location>
</feature>
<name>A0A5K1HI53_9MAGN</name>
<keyword evidence="2" id="KW-0853">WD repeat</keyword>
<sequence length="83" mass="9416">MLSEAIHFYAKAQYYSQAVKIAITNELDGEILSLSMASPKEVAFRSAAYFERKGLIEKAIRLYRKQELSKRLTCLPKSMASPN</sequence>
<keyword evidence="5" id="KW-0966">Cell projection</keyword>
<accession>A0A5K1HI53</accession>
<proteinExistence type="predicted"/>
<keyword evidence="4" id="KW-0969">Cilium</keyword>
<evidence type="ECO:0000313" key="7">
    <source>
        <dbReference type="EMBL" id="VVW87675.1"/>
    </source>
</evidence>
<keyword evidence="3" id="KW-0677">Repeat</keyword>
<evidence type="ECO:0000256" key="1">
    <source>
        <dbReference type="ARBA" id="ARBA00004138"/>
    </source>
</evidence>
<evidence type="ECO:0000259" key="6">
    <source>
        <dbReference type="Pfam" id="PF24762"/>
    </source>
</evidence>
<comment type="subcellular location">
    <subcellularLocation>
        <location evidence="1">Cell projection</location>
        <location evidence="1">Cilium</location>
    </subcellularLocation>
</comment>